<evidence type="ECO:0000259" key="2">
    <source>
        <dbReference type="Pfam" id="PF00188"/>
    </source>
</evidence>
<accession>A0A955L5U4</accession>
<name>A0A955L5U4_9BACT</name>
<evidence type="ECO:0000313" key="3">
    <source>
        <dbReference type="EMBL" id="MCA9383556.1"/>
    </source>
</evidence>
<organism evidence="3 4">
    <name type="scientific">Candidatus Dojkabacteria bacterium</name>
    <dbReference type="NCBI Taxonomy" id="2099670"/>
    <lineage>
        <taxon>Bacteria</taxon>
        <taxon>Candidatus Dojkabacteria</taxon>
    </lineage>
</organism>
<dbReference type="Proteomes" id="UP000783287">
    <property type="component" value="Unassembled WGS sequence"/>
</dbReference>
<evidence type="ECO:0000256" key="1">
    <source>
        <dbReference type="SAM" id="Phobius"/>
    </source>
</evidence>
<reference evidence="3" key="2">
    <citation type="journal article" date="2021" name="Microbiome">
        <title>Successional dynamics and alternative stable states in a saline activated sludge microbial community over 9 years.</title>
        <authorList>
            <person name="Wang Y."/>
            <person name="Ye J."/>
            <person name="Ju F."/>
            <person name="Liu L."/>
            <person name="Boyd J.A."/>
            <person name="Deng Y."/>
            <person name="Parks D.H."/>
            <person name="Jiang X."/>
            <person name="Yin X."/>
            <person name="Woodcroft B.J."/>
            <person name="Tyson G.W."/>
            <person name="Hugenholtz P."/>
            <person name="Polz M.F."/>
            <person name="Zhang T."/>
        </authorList>
    </citation>
    <scope>NUCLEOTIDE SEQUENCE</scope>
    <source>
        <strain evidence="3">HKST-UBA14</strain>
    </source>
</reference>
<dbReference type="PANTHER" id="PTHR31157">
    <property type="entry name" value="SCP DOMAIN-CONTAINING PROTEIN"/>
    <property type="match status" value="1"/>
</dbReference>
<dbReference type="SUPFAM" id="SSF55797">
    <property type="entry name" value="PR-1-like"/>
    <property type="match status" value="1"/>
</dbReference>
<keyword evidence="1" id="KW-1133">Transmembrane helix</keyword>
<sequence length="473" mass="51452">MFKNLFIPTEANNYTPHLLNRKAFVVYLVLLIILNIFGASLGFTRAEAAVDFTSIYQAHNDIRSQNGLNTLTVNTSLNESATAKAQVMLENDCWAHYCPPGVSPWTFFDDAGYVYIYAGENLAEGFESNDNVMSAWMNSPTHRANIINPNFNEIGIGFAYGDYQGIENNTIIVVHFGSTNESLSDQIFDQLPETGSSPVNINYPVDNSQISESQPEIKGTAPIDSRVDIYDGSGVLGRVDAAGDSFTYRPESDLTEGEHTISATAFDDQNIVLGTSNAVSFTVDLQAPDILLKTLSVSAVEYDENAESAIVSVMTEGNADALILEQASKPFYQAGEDNWELSIDLDFFRINDTVVLVATDEAGNITREEIGSKAVLAEALAKINDPLIEKDQEGMLGSFRDNILGKDTQAKVNIGFMLFLSGLFVIDFAVLSKSGMTGIKRSKSHLHLSSILLIIMIAIIGGMSGNILNGITN</sequence>
<feature type="domain" description="SCP" evidence="2">
    <location>
        <begin position="57"/>
        <end position="172"/>
    </location>
</feature>
<dbReference type="Gene3D" id="2.60.40.10">
    <property type="entry name" value="Immunoglobulins"/>
    <property type="match status" value="1"/>
</dbReference>
<proteinExistence type="predicted"/>
<dbReference type="CDD" id="cd05379">
    <property type="entry name" value="CAP_bacterial"/>
    <property type="match status" value="1"/>
</dbReference>
<protein>
    <recommendedName>
        <fullName evidence="2">SCP domain-containing protein</fullName>
    </recommendedName>
</protein>
<evidence type="ECO:0000313" key="4">
    <source>
        <dbReference type="Proteomes" id="UP000783287"/>
    </source>
</evidence>
<keyword evidence="1" id="KW-0472">Membrane</keyword>
<dbReference type="InterPro" id="IPR035940">
    <property type="entry name" value="CAP_sf"/>
</dbReference>
<gene>
    <name evidence="3" type="ORF">KC909_04265</name>
</gene>
<feature type="transmembrane region" description="Helical" evidence="1">
    <location>
        <begin position="24"/>
        <end position="43"/>
    </location>
</feature>
<dbReference type="InterPro" id="IPR013783">
    <property type="entry name" value="Ig-like_fold"/>
</dbReference>
<reference evidence="3" key="1">
    <citation type="submission" date="2020-04" db="EMBL/GenBank/DDBJ databases">
        <authorList>
            <person name="Zhang T."/>
        </authorList>
    </citation>
    <scope>NUCLEOTIDE SEQUENCE</scope>
    <source>
        <strain evidence="3">HKST-UBA14</strain>
    </source>
</reference>
<dbReference type="Pfam" id="PF00188">
    <property type="entry name" value="CAP"/>
    <property type="match status" value="1"/>
</dbReference>
<dbReference type="InterPro" id="IPR014044">
    <property type="entry name" value="CAP_dom"/>
</dbReference>
<dbReference type="Gene3D" id="3.40.33.10">
    <property type="entry name" value="CAP"/>
    <property type="match status" value="1"/>
</dbReference>
<feature type="transmembrane region" description="Helical" evidence="1">
    <location>
        <begin position="412"/>
        <end position="431"/>
    </location>
</feature>
<feature type="transmembrane region" description="Helical" evidence="1">
    <location>
        <begin position="451"/>
        <end position="471"/>
    </location>
</feature>
<comment type="caution">
    <text evidence="3">The sequence shown here is derived from an EMBL/GenBank/DDBJ whole genome shotgun (WGS) entry which is preliminary data.</text>
</comment>
<dbReference type="EMBL" id="JAGQLK010000089">
    <property type="protein sequence ID" value="MCA9383556.1"/>
    <property type="molecule type" value="Genomic_DNA"/>
</dbReference>
<dbReference type="AlphaFoldDB" id="A0A955L5U4"/>
<dbReference type="PANTHER" id="PTHR31157:SF1">
    <property type="entry name" value="SCP DOMAIN-CONTAINING PROTEIN"/>
    <property type="match status" value="1"/>
</dbReference>
<keyword evidence="1" id="KW-0812">Transmembrane</keyword>